<dbReference type="Proteomes" id="UP000292957">
    <property type="component" value="Unassembled WGS sequence"/>
</dbReference>
<keyword evidence="2" id="KW-1133">Transmembrane helix</keyword>
<feature type="region of interest" description="Disordered" evidence="1">
    <location>
        <begin position="111"/>
        <end position="152"/>
    </location>
</feature>
<protein>
    <submittedName>
        <fullName evidence="3">Uncharacterized protein</fullName>
    </submittedName>
</protein>
<proteinExistence type="predicted"/>
<evidence type="ECO:0000256" key="2">
    <source>
        <dbReference type="SAM" id="Phobius"/>
    </source>
</evidence>
<keyword evidence="2" id="KW-0472">Membrane</keyword>
<feature type="transmembrane region" description="Helical" evidence="2">
    <location>
        <begin position="221"/>
        <end position="246"/>
    </location>
</feature>
<dbReference type="AlphaFoldDB" id="A0A4Q9MH40"/>
<dbReference type="OrthoDB" id="2738570at2759"/>
<sequence length="254" mass="27794">MAPPPRAPRRKACEALLPDGTTPCSATFRGWGRYCAAHLEEHARLAGRYKDAAARAERLRAKGALGEKQVRAMVLESVVGRALQRVRAYRDALGEERAAREAYLRRFPVRAREEGEGDGGVGSRAGSPGSVQSDGGGERRESSRGSRFAGDERHEQRLAALNELQAGCDVLIEQLERRREEIVAAAQQRRAGREAAQGDSERQPLLAGATPRPRIGWFGRAWSIGLFVILSVVVSTLFMLYALGYIGTLNHAYS</sequence>
<name>A0A4Q9MH40_9APHY</name>
<gene>
    <name evidence="3" type="ORF">BD311DRAFT_867465</name>
</gene>
<dbReference type="EMBL" id="ML143461">
    <property type="protein sequence ID" value="TBU25452.1"/>
    <property type="molecule type" value="Genomic_DNA"/>
</dbReference>
<evidence type="ECO:0000313" key="3">
    <source>
        <dbReference type="EMBL" id="TBU25452.1"/>
    </source>
</evidence>
<organism evidence="3">
    <name type="scientific">Dichomitus squalens</name>
    <dbReference type="NCBI Taxonomy" id="114155"/>
    <lineage>
        <taxon>Eukaryota</taxon>
        <taxon>Fungi</taxon>
        <taxon>Dikarya</taxon>
        <taxon>Basidiomycota</taxon>
        <taxon>Agaricomycotina</taxon>
        <taxon>Agaricomycetes</taxon>
        <taxon>Polyporales</taxon>
        <taxon>Polyporaceae</taxon>
        <taxon>Dichomitus</taxon>
    </lineage>
</organism>
<reference evidence="3" key="1">
    <citation type="submission" date="2019-01" db="EMBL/GenBank/DDBJ databases">
        <title>Draft genome sequences of three monokaryotic isolates of the white-rot basidiomycete fungus Dichomitus squalens.</title>
        <authorList>
            <consortium name="DOE Joint Genome Institute"/>
            <person name="Lopez S.C."/>
            <person name="Andreopoulos B."/>
            <person name="Pangilinan J."/>
            <person name="Lipzen A."/>
            <person name="Riley R."/>
            <person name="Ahrendt S."/>
            <person name="Ng V."/>
            <person name="Barry K."/>
            <person name="Daum C."/>
            <person name="Grigoriev I.V."/>
            <person name="Hilden K.S."/>
            <person name="Makela M.R."/>
            <person name="de Vries R.P."/>
        </authorList>
    </citation>
    <scope>NUCLEOTIDE SEQUENCE [LARGE SCALE GENOMIC DNA]</scope>
    <source>
        <strain evidence="3">OM18370.1</strain>
    </source>
</reference>
<feature type="compositionally biased region" description="Basic and acidic residues" evidence="1">
    <location>
        <begin position="136"/>
        <end position="152"/>
    </location>
</feature>
<keyword evidence="2" id="KW-0812">Transmembrane</keyword>
<evidence type="ECO:0000256" key="1">
    <source>
        <dbReference type="SAM" id="MobiDB-lite"/>
    </source>
</evidence>
<accession>A0A4Q9MH40</accession>